<dbReference type="Proteomes" id="UP000294933">
    <property type="component" value="Unassembled WGS sequence"/>
</dbReference>
<evidence type="ECO:0000259" key="2">
    <source>
        <dbReference type="PROSITE" id="PS50144"/>
    </source>
</evidence>
<dbReference type="EMBL" id="ML170176">
    <property type="protein sequence ID" value="TDL22102.1"/>
    <property type="molecule type" value="Genomic_DNA"/>
</dbReference>
<dbReference type="OrthoDB" id="6359816at2759"/>
<keyword evidence="4" id="KW-1185">Reference proteome</keyword>
<dbReference type="InterPro" id="IPR002083">
    <property type="entry name" value="MATH/TRAF_dom"/>
</dbReference>
<reference evidence="3 4" key="1">
    <citation type="submission" date="2018-06" db="EMBL/GenBank/DDBJ databases">
        <title>A transcriptomic atlas of mushroom development highlights an independent origin of complex multicellularity.</title>
        <authorList>
            <consortium name="DOE Joint Genome Institute"/>
            <person name="Krizsan K."/>
            <person name="Almasi E."/>
            <person name="Merenyi Z."/>
            <person name="Sahu N."/>
            <person name="Viragh M."/>
            <person name="Koszo T."/>
            <person name="Mondo S."/>
            <person name="Kiss B."/>
            <person name="Balint B."/>
            <person name="Kues U."/>
            <person name="Barry K."/>
            <person name="Hegedus J.C."/>
            <person name="Henrissat B."/>
            <person name="Johnson J."/>
            <person name="Lipzen A."/>
            <person name="Ohm R."/>
            <person name="Nagy I."/>
            <person name="Pangilinan J."/>
            <person name="Yan J."/>
            <person name="Xiong Y."/>
            <person name="Grigoriev I.V."/>
            <person name="Hibbett D.S."/>
            <person name="Nagy L.G."/>
        </authorList>
    </citation>
    <scope>NUCLEOTIDE SEQUENCE [LARGE SCALE GENOMIC DNA]</scope>
    <source>
        <strain evidence="3 4">SZMC22713</strain>
    </source>
</reference>
<dbReference type="PANTHER" id="PTHR24413">
    <property type="entry name" value="SPECKLE-TYPE POZ PROTEIN"/>
    <property type="match status" value="1"/>
</dbReference>
<feature type="domain" description="MATH" evidence="2">
    <location>
        <begin position="11"/>
        <end position="152"/>
    </location>
</feature>
<dbReference type="Gene3D" id="3.30.710.10">
    <property type="entry name" value="Potassium Channel Kv1.1, Chain A"/>
    <property type="match status" value="2"/>
</dbReference>
<dbReference type="CDD" id="cd00121">
    <property type="entry name" value="MATH"/>
    <property type="match status" value="1"/>
</dbReference>
<evidence type="ECO:0000256" key="1">
    <source>
        <dbReference type="SAM" id="MobiDB-lite"/>
    </source>
</evidence>
<feature type="compositionally biased region" description="Polar residues" evidence="1">
    <location>
        <begin position="293"/>
        <end position="329"/>
    </location>
</feature>
<dbReference type="PROSITE" id="PS50144">
    <property type="entry name" value="MATH"/>
    <property type="match status" value="1"/>
</dbReference>
<dbReference type="SUPFAM" id="SSF49599">
    <property type="entry name" value="TRAF domain-like"/>
    <property type="match status" value="1"/>
</dbReference>
<dbReference type="InterPro" id="IPR011333">
    <property type="entry name" value="SKP1/BTB/POZ_sf"/>
</dbReference>
<dbReference type="Pfam" id="PF22486">
    <property type="entry name" value="MATH_2"/>
    <property type="match status" value="1"/>
</dbReference>
<name>A0A4Y7Q4K3_9AGAM</name>
<dbReference type="STRING" id="50990.A0A4Y7Q4K3"/>
<evidence type="ECO:0000313" key="4">
    <source>
        <dbReference type="Proteomes" id="UP000294933"/>
    </source>
</evidence>
<feature type="compositionally biased region" description="Basic and acidic residues" evidence="1">
    <location>
        <begin position="331"/>
        <end position="353"/>
    </location>
</feature>
<gene>
    <name evidence="3" type="ORF">BD410DRAFT_748785</name>
</gene>
<proteinExistence type="predicted"/>
<sequence>MDAIEYQESTTVTLDWTLRGLKQLFDSSKGEAKSKVTKSVKFGGGRWQILFYANSGTEGGGYVSLYLSCEPTAEEKENAINSKWVREGLYKFTFELRNTAKTVLFNQKEAFDHSFSYKTANWGWAQFARRDAVYYQPAAVRHQDAFLITCSIASSPSPPAVPPPIPRQPVPKDLLDAVGALLDDPAYSDVEFVLPKRGRQSERPRGTRSIFAARRLLRRADYFQSMFDSGFAESGNEGLRLSVASYTSAESGDGSLTEIASTPGSLPRHFEDSDAEDEETMTDQDETEDEDTFSPTFLTAPHTSTSLTIRNSRSPSRAGTRAASPTTSVDDYDHVASADRNDTTDETLSERNVRAKLSHPSSPRQSEKRLLTDEPEDQVVAPKRPRNRDPSVGPQKIRVVVGDVAYATYRAVLYYLYTDTILFAPLSSSFLSSPSSQMSSTSTNNSQLKIQGEGQNVLAGTSRSVTQTEQALIVPTSRRQWIKEWEMNNSGKIPPCSAKAVYRLADKLDLGELKARAFQHIIKSLSVHNVPYEMFSTFSAIFEDVRKVQINYFLDNWNDIRNSDAMRNVWQQIRLGRHPGFEEVWPLIASNLEFKPRIEDAVGGDGKEGPGGES</sequence>
<feature type="region of interest" description="Disordered" evidence="1">
    <location>
        <begin position="248"/>
        <end position="393"/>
    </location>
</feature>
<dbReference type="VEuPathDB" id="FungiDB:BD410DRAFT_748785"/>
<evidence type="ECO:0000313" key="3">
    <source>
        <dbReference type="EMBL" id="TDL22102.1"/>
    </source>
</evidence>
<dbReference type="InterPro" id="IPR008974">
    <property type="entry name" value="TRAF-like"/>
</dbReference>
<organism evidence="3 4">
    <name type="scientific">Rickenella mellea</name>
    <dbReference type="NCBI Taxonomy" id="50990"/>
    <lineage>
        <taxon>Eukaryota</taxon>
        <taxon>Fungi</taxon>
        <taxon>Dikarya</taxon>
        <taxon>Basidiomycota</taxon>
        <taxon>Agaricomycotina</taxon>
        <taxon>Agaricomycetes</taxon>
        <taxon>Hymenochaetales</taxon>
        <taxon>Rickenellaceae</taxon>
        <taxon>Rickenella</taxon>
    </lineage>
</organism>
<protein>
    <recommendedName>
        <fullName evidence="2">MATH domain-containing protein</fullName>
    </recommendedName>
</protein>
<dbReference type="Gene3D" id="2.60.210.10">
    <property type="entry name" value="Apoptosis, Tumor Necrosis Factor Receptor Associated Protein 2, Chain A"/>
    <property type="match status" value="1"/>
</dbReference>
<feature type="compositionally biased region" description="Acidic residues" evidence="1">
    <location>
        <begin position="273"/>
        <end position="292"/>
    </location>
</feature>
<dbReference type="AlphaFoldDB" id="A0A4Y7Q4K3"/>
<accession>A0A4Y7Q4K3</accession>